<dbReference type="CDD" id="cd22817">
    <property type="entry name" value="DRWD-N_Knl1"/>
    <property type="match status" value="1"/>
</dbReference>
<dbReference type="InterPro" id="IPR040850">
    <property type="entry name" value="Knl1_RWD_C"/>
</dbReference>
<evidence type="ECO:0000313" key="3">
    <source>
        <dbReference type="Ensembl" id="ENSCVAP00000002523.1"/>
    </source>
</evidence>
<dbReference type="Ensembl" id="ENSCVAT00000011578.1">
    <property type="protein sequence ID" value="ENSCVAP00000002523.1"/>
    <property type="gene ID" value="ENSCVAG00000003626.1"/>
</dbReference>
<feature type="coiled-coil region" evidence="1">
    <location>
        <begin position="10"/>
        <end position="44"/>
    </location>
</feature>
<keyword evidence="4" id="KW-1185">Reference proteome</keyword>
<reference evidence="3" key="2">
    <citation type="submission" date="2025-09" db="UniProtKB">
        <authorList>
            <consortium name="Ensembl"/>
        </authorList>
    </citation>
    <scope>IDENTIFICATION</scope>
</reference>
<evidence type="ECO:0000313" key="4">
    <source>
        <dbReference type="Proteomes" id="UP000265020"/>
    </source>
</evidence>
<keyword evidence="1" id="KW-0175">Coiled coil</keyword>
<dbReference type="STRING" id="28743.ENSCVAP00000002523"/>
<accession>A0A3Q2CCB7</accession>
<sequence length="248" mass="28873">MRLIYFFRQISELVLENEKKSKDLNRLKSEAKDLQSRNDVLDMINEWRLEENKDTGSVYTFLYKTMFLRLVYEKNTGDDAKSRSEKKMANISFEFNLDEKSYCHARLVHKLVSGYVEGESCWVEKYPTSQHVPQLLREVSLVVGRCRLVGEEIRLLKTWGSLRFDILDLSCSETQVHIVFSSLRKFTKFEVIFEAALTNQSCVFHVQSFKNVIGSTTIQQIEEVVASLSPGRNLFTRIIKKVHQTLLS</sequence>
<dbReference type="Proteomes" id="UP000265020">
    <property type="component" value="Unassembled WGS sequence"/>
</dbReference>
<protein>
    <recommendedName>
        <fullName evidence="2">Knl1 C-terminal RWD domain-containing protein</fullName>
    </recommendedName>
</protein>
<dbReference type="InterPro" id="IPR037388">
    <property type="entry name" value="Blinkin"/>
</dbReference>
<reference evidence="3" key="1">
    <citation type="submission" date="2025-08" db="UniProtKB">
        <authorList>
            <consortium name="Ensembl"/>
        </authorList>
    </citation>
    <scope>IDENTIFICATION</scope>
</reference>
<evidence type="ECO:0000259" key="2">
    <source>
        <dbReference type="Pfam" id="PF18210"/>
    </source>
</evidence>
<proteinExistence type="predicted"/>
<name>A0A3Q2CCB7_CYPVA</name>
<dbReference type="GO" id="GO:0008608">
    <property type="term" value="P:attachment of spindle microtubules to kinetochore"/>
    <property type="evidence" value="ECO:0007669"/>
    <property type="project" value="InterPro"/>
</dbReference>
<dbReference type="PANTHER" id="PTHR16520:SF3">
    <property type="entry name" value="KINETOCHORE SCAFFOLD 1"/>
    <property type="match status" value="1"/>
</dbReference>
<dbReference type="GeneTree" id="ENSGT00410000025918"/>
<feature type="domain" description="Knl1 C-terminal RWD" evidence="2">
    <location>
        <begin position="9"/>
        <end position="150"/>
    </location>
</feature>
<dbReference type="GO" id="GO:0034501">
    <property type="term" value="P:protein localization to kinetochore"/>
    <property type="evidence" value="ECO:0007669"/>
    <property type="project" value="InterPro"/>
</dbReference>
<evidence type="ECO:0000256" key="1">
    <source>
        <dbReference type="SAM" id="Coils"/>
    </source>
</evidence>
<dbReference type="GO" id="GO:0005634">
    <property type="term" value="C:nucleus"/>
    <property type="evidence" value="ECO:0007669"/>
    <property type="project" value="TreeGrafter"/>
</dbReference>
<dbReference type="AlphaFoldDB" id="A0A3Q2CCB7"/>
<dbReference type="PANTHER" id="PTHR16520">
    <property type="entry name" value="KINETOCHORE SCAFFOLD 1"/>
    <property type="match status" value="1"/>
</dbReference>
<dbReference type="OMA" id="FEITFSL"/>
<dbReference type="Pfam" id="PF18210">
    <property type="entry name" value="Knl1_RWD_C"/>
    <property type="match status" value="1"/>
</dbReference>
<organism evidence="3 4">
    <name type="scientific">Cyprinodon variegatus</name>
    <name type="common">Sheepshead minnow</name>
    <dbReference type="NCBI Taxonomy" id="28743"/>
    <lineage>
        <taxon>Eukaryota</taxon>
        <taxon>Metazoa</taxon>
        <taxon>Chordata</taxon>
        <taxon>Craniata</taxon>
        <taxon>Vertebrata</taxon>
        <taxon>Euteleostomi</taxon>
        <taxon>Actinopterygii</taxon>
        <taxon>Neopterygii</taxon>
        <taxon>Teleostei</taxon>
        <taxon>Neoteleostei</taxon>
        <taxon>Acanthomorphata</taxon>
        <taxon>Ovalentaria</taxon>
        <taxon>Atherinomorphae</taxon>
        <taxon>Cyprinodontiformes</taxon>
        <taxon>Cyprinodontidae</taxon>
        <taxon>Cyprinodon</taxon>
    </lineage>
</organism>